<protein>
    <submittedName>
        <fullName evidence="1">Uncharacterized protein</fullName>
    </submittedName>
</protein>
<reference evidence="1" key="1">
    <citation type="journal article" date="2005" name="J. Bacteriol.">
        <title>A hypervariable 130-kilobase genomic region of Magnetospirillum gryphiswaldense comprises a magnetosome island which undergoes frequent rearrangements during stationary growth.</title>
        <authorList>
            <person name="Ullrich S."/>
            <person name="Kube M."/>
            <person name="Schuebbe S."/>
            <person name="Reinhardt R."/>
            <person name="Schueler D."/>
        </authorList>
    </citation>
    <scope>NUCLEOTIDE SEQUENCE</scope>
    <source>
        <strain evidence="1">MSR-1</strain>
    </source>
</reference>
<dbReference type="AlphaFoldDB" id="Q3BK94"/>
<evidence type="ECO:0000313" key="1">
    <source>
        <dbReference type="EMBL" id="CAJ30135.1"/>
    </source>
</evidence>
<accession>Q3BK94</accession>
<proteinExistence type="predicted"/>
<sequence length="187" mass="20223">MPQETIRPCGINPRSDIDVQIVGLVLPCPGAQGAQQFHRRTAAPGLGMHVKQLHGGGAGGRKVVLAQHDDGHADRNAVMLGDQQAGIAALQTATTDLLHTGIVQRQGPVQAFTMEQVPQRDHGGDIRLITGQPHVHPSRFGRCSLGMHISVHLRPSSELPATFALRVSPFSFFLPQMHTRVKILIEK</sequence>
<name>Q3BK94_9PROT</name>
<dbReference type="EMBL" id="AM085146">
    <property type="protein sequence ID" value="CAJ30135.1"/>
    <property type="molecule type" value="Genomic_DNA"/>
</dbReference>
<organism evidence="1">
    <name type="scientific">Magnetospirillum gryphiswaldense</name>
    <dbReference type="NCBI Taxonomy" id="55518"/>
    <lineage>
        <taxon>Bacteria</taxon>
        <taxon>Pseudomonadati</taxon>
        <taxon>Pseudomonadota</taxon>
        <taxon>Alphaproteobacteria</taxon>
        <taxon>Rhodospirillales</taxon>
        <taxon>Rhodospirillaceae</taxon>
        <taxon>Magnetospirillum</taxon>
    </lineage>
</organism>
<gene>
    <name evidence="1" type="ORF">mgI512</name>
</gene>